<dbReference type="Proteomes" id="UP000070529">
    <property type="component" value="Unassembled WGS sequence"/>
</dbReference>
<dbReference type="STRING" id="294935.ATN88_06405"/>
<evidence type="ECO:0000313" key="2">
    <source>
        <dbReference type="Proteomes" id="UP000070529"/>
    </source>
</evidence>
<evidence type="ECO:0008006" key="3">
    <source>
        <dbReference type="Google" id="ProtNLM"/>
    </source>
</evidence>
<proteinExistence type="predicted"/>
<accession>A0A135ID91</accession>
<dbReference type="AlphaFoldDB" id="A0A135ID91"/>
<comment type="caution">
    <text evidence="1">The sequence shown here is derived from an EMBL/GenBank/DDBJ whole genome shotgun (WGS) entry which is preliminary data.</text>
</comment>
<reference evidence="1 2" key="1">
    <citation type="submission" date="2015-11" db="EMBL/GenBank/DDBJ databases">
        <title>Genomic Taxonomy of the Vibrionaceae.</title>
        <authorList>
            <person name="Gomez-Gil B."/>
            <person name="Enciso-Ibarra J."/>
        </authorList>
    </citation>
    <scope>NUCLEOTIDE SEQUENCE [LARGE SCALE GENOMIC DNA]</scope>
    <source>
        <strain evidence="1 2">CAIM 912</strain>
    </source>
</reference>
<name>A0A135ID91_9GAMM</name>
<protein>
    <recommendedName>
        <fullName evidence="3">Outer membrane protein beta-barrel domain-containing protein</fullName>
    </recommendedName>
</protein>
<organism evidence="1 2">
    <name type="scientific">Enterovibrio coralii</name>
    <dbReference type="NCBI Taxonomy" id="294935"/>
    <lineage>
        <taxon>Bacteria</taxon>
        <taxon>Pseudomonadati</taxon>
        <taxon>Pseudomonadota</taxon>
        <taxon>Gammaproteobacteria</taxon>
        <taxon>Vibrionales</taxon>
        <taxon>Vibrionaceae</taxon>
        <taxon>Enterovibrio</taxon>
    </lineage>
</organism>
<gene>
    <name evidence="1" type="ORF">ATN88_06405</name>
</gene>
<dbReference type="EMBL" id="LNTY01000006">
    <property type="protein sequence ID" value="KXF83304.1"/>
    <property type="molecule type" value="Genomic_DNA"/>
</dbReference>
<keyword evidence="2" id="KW-1185">Reference proteome</keyword>
<evidence type="ECO:0000313" key="1">
    <source>
        <dbReference type="EMBL" id="KXF83304.1"/>
    </source>
</evidence>
<sequence>MSSVRSITLIIKTLAIVIGLGSTHVMATNFNYSNLEVGFTNNPSGLAGTGRFAFMDGAHFIVNASSQFEGDWIVSGGAGFQAPINGFVDIHGDARIYSVKFPEDDKHDFGELAYGVNVGVRAWVMPQIEATAIVGQVAFDSDDTRSVVELGGRFHSTDALSIGILYRANGLYKEQFYSNVRFEF</sequence>